<dbReference type="EMBL" id="NESQ01000204">
    <property type="protein sequence ID" value="PUU76074.1"/>
    <property type="molecule type" value="Genomic_DNA"/>
</dbReference>
<proteinExistence type="predicted"/>
<dbReference type="PROSITE" id="PS50211">
    <property type="entry name" value="DENN"/>
    <property type="match status" value="1"/>
</dbReference>
<dbReference type="STRING" id="42251.A0A2T6ZKX8"/>
<evidence type="ECO:0000256" key="1">
    <source>
        <dbReference type="SAM" id="MobiDB-lite"/>
    </source>
</evidence>
<dbReference type="Pfam" id="PF07792">
    <property type="entry name" value="Afi1"/>
    <property type="match status" value="1"/>
</dbReference>
<dbReference type="InterPro" id="IPR012860">
    <property type="entry name" value="Afi1_N"/>
</dbReference>
<dbReference type="InterPro" id="IPR052809">
    <property type="entry name" value="Actin_polarity_regulatory"/>
</dbReference>
<comment type="caution">
    <text evidence="3">The sequence shown here is derived from an EMBL/GenBank/DDBJ whole genome shotgun (WGS) entry which is preliminary data.</text>
</comment>
<dbReference type="AlphaFoldDB" id="A0A2T6ZKX8"/>
<dbReference type="PANTHER" id="PTHR28245:SF1">
    <property type="entry name" value="ARF3-INTERACTING PROTEIN 1"/>
    <property type="match status" value="1"/>
</dbReference>
<dbReference type="PANTHER" id="PTHR28245">
    <property type="entry name" value="ARF3-INTERACTING PROTEIN 1"/>
    <property type="match status" value="1"/>
</dbReference>
<dbReference type="InterPro" id="IPR037516">
    <property type="entry name" value="Tripartite_DENN"/>
</dbReference>
<gene>
    <name evidence="3" type="ORF">B9Z19DRAFT_1089045</name>
</gene>
<organism evidence="3 4">
    <name type="scientific">Tuber borchii</name>
    <name type="common">White truffle</name>
    <dbReference type="NCBI Taxonomy" id="42251"/>
    <lineage>
        <taxon>Eukaryota</taxon>
        <taxon>Fungi</taxon>
        <taxon>Dikarya</taxon>
        <taxon>Ascomycota</taxon>
        <taxon>Pezizomycotina</taxon>
        <taxon>Pezizomycetes</taxon>
        <taxon>Pezizales</taxon>
        <taxon>Tuberaceae</taxon>
        <taxon>Tuber</taxon>
    </lineage>
</organism>
<dbReference type="OrthoDB" id="66409at2759"/>
<dbReference type="GO" id="GO:0051666">
    <property type="term" value="P:actin cortical patch localization"/>
    <property type="evidence" value="ECO:0007669"/>
    <property type="project" value="TreeGrafter"/>
</dbReference>
<keyword evidence="4" id="KW-1185">Reference proteome</keyword>
<evidence type="ECO:0000259" key="2">
    <source>
        <dbReference type="PROSITE" id="PS50211"/>
    </source>
</evidence>
<dbReference type="GO" id="GO:0005886">
    <property type="term" value="C:plasma membrane"/>
    <property type="evidence" value="ECO:0007669"/>
    <property type="project" value="TreeGrafter"/>
</dbReference>
<evidence type="ECO:0000313" key="3">
    <source>
        <dbReference type="EMBL" id="PUU76074.1"/>
    </source>
</evidence>
<feature type="domain" description="UDENN" evidence="2">
    <location>
        <begin position="44"/>
        <end position="586"/>
    </location>
</feature>
<name>A0A2T6ZKX8_TUBBO</name>
<accession>A0A2T6ZKX8</accession>
<dbReference type="Proteomes" id="UP000244722">
    <property type="component" value="Unassembled WGS sequence"/>
</dbReference>
<protein>
    <submittedName>
        <fullName evidence="3">Docking domain of Afi1 for Arf3 in vesicle trafficking-domain-containing protein</fullName>
    </submittedName>
</protein>
<dbReference type="Pfam" id="PF08616">
    <property type="entry name" value="SPA"/>
    <property type="match status" value="1"/>
</dbReference>
<evidence type="ECO:0000313" key="4">
    <source>
        <dbReference type="Proteomes" id="UP000244722"/>
    </source>
</evidence>
<feature type="compositionally biased region" description="Polar residues" evidence="1">
    <location>
        <begin position="1"/>
        <end position="21"/>
    </location>
</feature>
<sequence>MSAPTPNNAASVRTTSGSADTWRTKVSARSSRSSREEHNQLHVEYILVAEFSIDKGPTMEHQYPNAISGDEHMLAELMLPDQAHVRFQDWTIFFLHKDAEQNEEQMDPTGHAPLIYVLNLVNTKHDKEAKRGAKVKAMAICTRHSFLHIYKPILLLALEEYFKSPTLDTLAELFTAVNSMDLSPMPRLSIFERQVLAASDKKEMFSEKFDEMAMASPNAVIHQIRSPSAAGMITASDQDGDLRPTTYIDLAPGRNKVVNGKITINRDSHEFETKVVYNGIPVPIRVPVAVLPETVGDFSLIQLITTFSNPHSQNPQPFALHPHLTTNGPYTHPIMVLVNGLLTQKRIVFLSHGRPSGDVADHVLAACALASGGVLRGFTRHAFPYTDLSKVDELLLVPGFIAGVTNPTFANHPGWWDILCNIDTGRVKISPEIKISGQSDGATIFGNMTNMPGNIDTGDNQFMDDVLNCISSKFGEKAVRARWRDWVVRFTRMAAAFEEMVYGASALWIGHEENHVIRGHGFVWPDEQTKIRDLTANMARIEGWRGSRSYHAYAQDVQQFYMAKPIKILDLHHHMDRLRALRMSHEDSGKIYTALKDYVVEYEEINQLLCVIPENQGGLFPIAVGLFHPAQKVRFAVVELLERISTHMAGRHFFSSLNKFQKLAFIRLQQEKMNTVESPNTGLTMAGLSMGGAATKS</sequence>
<feature type="region of interest" description="Disordered" evidence="1">
    <location>
        <begin position="1"/>
        <end position="35"/>
    </location>
</feature>
<reference evidence="3 4" key="1">
    <citation type="submission" date="2017-04" db="EMBL/GenBank/DDBJ databases">
        <title>Draft genome sequence of Tuber borchii Vittad., a whitish edible truffle.</title>
        <authorList>
            <consortium name="DOE Joint Genome Institute"/>
            <person name="Murat C."/>
            <person name="Kuo A."/>
            <person name="Barry K.W."/>
            <person name="Clum A."/>
            <person name="Dockter R.B."/>
            <person name="Fauchery L."/>
            <person name="Iotti M."/>
            <person name="Kohler A."/>
            <person name="Labutti K."/>
            <person name="Lindquist E.A."/>
            <person name="Lipzen A."/>
            <person name="Ohm R.A."/>
            <person name="Wang M."/>
            <person name="Grigoriev I.V."/>
            <person name="Zambonelli A."/>
            <person name="Martin F.M."/>
        </authorList>
    </citation>
    <scope>NUCLEOTIDE SEQUENCE [LARGE SCALE GENOMIC DNA]</scope>
    <source>
        <strain evidence="3 4">Tbo3840</strain>
    </source>
</reference>